<dbReference type="Proteomes" id="UP000019366">
    <property type="component" value="Segment"/>
</dbReference>
<evidence type="ECO:0000313" key="1">
    <source>
        <dbReference type="EMBL" id="AHG24024.1"/>
    </source>
</evidence>
<dbReference type="RefSeq" id="YP_009007771.1">
    <property type="nucleotide sequence ID" value="NC_023582.1"/>
</dbReference>
<organism evidence="1 2">
    <name type="scientific">Staphylococcus phage vB_SepS_SEP9</name>
    <dbReference type="NCBI Taxonomy" id="1434319"/>
    <lineage>
        <taxon>Viruses</taxon>
        <taxon>Duplodnaviria</taxon>
        <taxon>Heunggongvirae</taxon>
        <taxon>Uroviricota</taxon>
        <taxon>Caudoviricetes</taxon>
        <taxon>Sextaecvirus</taxon>
        <taxon>Sextaecvirus SEP9</taxon>
    </lineage>
</organism>
<dbReference type="GeneID" id="18504341"/>
<proteinExistence type="predicted"/>
<sequence length="28" mass="3546">MIILYVLAHWRMSKEKKKQSELYFAYIR</sequence>
<evidence type="ECO:0000313" key="2">
    <source>
        <dbReference type="Proteomes" id="UP000019366"/>
    </source>
</evidence>
<protein>
    <submittedName>
        <fullName evidence="1">Uncharacterized protein</fullName>
    </submittedName>
</protein>
<dbReference type="EMBL" id="KF929199">
    <property type="protein sequence ID" value="AHG24024.1"/>
    <property type="molecule type" value="Genomic_DNA"/>
</dbReference>
<keyword evidence="2" id="KW-1185">Reference proteome</keyword>
<reference evidence="1 2" key="1">
    <citation type="journal article" date="2014" name="Res. Microbiol.">
        <title>Characterization of Staphylococcus epidermidis phage vB_SepS_SEP9 - A unique member of the Siphoviridae family.</title>
        <authorList>
            <person name="Melo L.D."/>
            <person name="Sillankorva S."/>
            <person name="Ackermann H.W."/>
            <person name="Kropinski A.M."/>
            <person name="Azeredo J."/>
            <person name="Cerca N."/>
        </authorList>
    </citation>
    <scope>NUCLEOTIDE SEQUENCE [LARGE SCALE GENOMIC DNA]</scope>
</reference>
<name>W5RV79_9CAUD</name>
<accession>W5RV79</accession>
<dbReference type="KEGG" id="vg:18504341"/>
<gene>
    <name evidence="1" type="ORF">SEP9_102A</name>
</gene>